<dbReference type="GO" id="GO:0004519">
    <property type="term" value="F:endonuclease activity"/>
    <property type="evidence" value="ECO:0007669"/>
    <property type="project" value="UniProtKB-KW"/>
</dbReference>
<dbReference type="CDD" id="cd09274">
    <property type="entry name" value="RNase_HI_RT_Ty3"/>
    <property type="match status" value="1"/>
</dbReference>
<reference evidence="9 10" key="1">
    <citation type="journal article" date="2018" name="Front. Plant Sci.">
        <title>Red Clover (Trifolium pratense) and Zigzag Clover (T. medium) - A Picture of Genomic Similarities and Differences.</title>
        <authorList>
            <person name="Dluhosova J."/>
            <person name="Istvanek J."/>
            <person name="Nedelnik J."/>
            <person name="Repkova J."/>
        </authorList>
    </citation>
    <scope>NUCLEOTIDE SEQUENCE [LARGE SCALE GENOMIC DNA]</scope>
    <source>
        <strain evidence="10">cv. 10/8</strain>
        <tissue evidence="9">Leaf</tissue>
    </source>
</reference>
<feature type="non-terminal residue" evidence="9">
    <location>
        <position position="536"/>
    </location>
</feature>
<sequence length="536" mass="60911">MTKMIQDMLQEGLIRPSTSPFSSPVLLVRKKDGSWRFCVDYRALNAITVKDRFPIPTVDELLDELHGSKHFSKLDLRSGYHQILIAPEDTFKTAFRTIDGHFEFLVMPFGLSNAPSTFQATMNDVFRSVLRKFVLVFFDDILVYSKDWESHLQHLHQVLQLLSAHQLFAKMSKCQFGVPSVAYLGHIISPQGVSADPEKLAAIQNWPPPRSISALRGFLGLTGYYRKFVTQHAFDELKLRMVSLPVLGIPNFELSFDVTTDASGLAVGAVLSQNAHPLAYFSKKLCPRMQAASAYEREMYAITSAVKKWHHYLLGRRFRIFTDQKSLRGLLSQHIQTPAQQRWLTKLLGYDYEIYYTPGRSNLVADALSRKSEVPEAVFQALSLCQPLLLQQLRTFYESHVVGQQLLLKFREGNTVSSAFSIRQGVLYYKDRLFIPAKSLLRAQILHELHSTPEGGHSGIRGTLSRVAASFAWPNLSRDVQNFVSHCTVCQQHKYSTQKPFGLLHPLPIPHQVWDDISMDFITHLPPSHGKTTIWV</sequence>
<keyword evidence="1" id="KW-0645">Protease</keyword>
<dbReference type="Pfam" id="PF00078">
    <property type="entry name" value="RVT_1"/>
    <property type="match status" value="1"/>
</dbReference>
<dbReference type="FunFam" id="1.10.340.70:FF:000001">
    <property type="entry name" value="Retrovirus-related Pol polyprotein from transposon gypsy-like Protein"/>
    <property type="match status" value="1"/>
</dbReference>
<keyword evidence="2" id="KW-0808">Transferase</keyword>
<evidence type="ECO:0000256" key="7">
    <source>
        <dbReference type="ARBA" id="ARBA00022918"/>
    </source>
</evidence>
<dbReference type="AlphaFoldDB" id="A0A392MA00"/>
<dbReference type="PANTHER" id="PTHR37984">
    <property type="entry name" value="PROTEIN CBG26694"/>
    <property type="match status" value="1"/>
</dbReference>
<dbReference type="InterPro" id="IPR041373">
    <property type="entry name" value="RT_RNaseH"/>
</dbReference>
<dbReference type="Pfam" id="PF17921">
    <property type="entry name" value="Integrase_H2C2"/>
    <property type="match status" value="1"/>
</dbReference>
<dbReference type="GO" id="GO:0003964">
    <property type="term" value="F:RNA-directed DNA polymerase activity"/>
    <property type="evidence" value="ECO:0007669"/>
    <property type="project" value="UniProtKB-KW"/>
</dbReference>
<evidence type="ECO:0000256" key="4">
    <source>
        <dbReference type="ARBA" id="ARBA00022722"/>
    </source>
</evidence>
<accession>A0A392MA00</accession>
<dbReference type="GO" id="GO:0008233">
    <property type="term" value="F:peptidase activity"/>
    <property type="evidence" value="ECO:0007669"/>
    <property type="project" value="UniProtKB-KW"/>
</dbReference>
<evidence type="ECO:0000313" key="9">
    <source>
        <dbReference type="EMBL" id="MCH83963.1"/>
    </source>
</evidence>
<dbReference type="Gene3D" id="3.10.10.10">
    <property type="entry name" value="HIV Type 1 Reverse Transcriptase, subunit A, domain 1"/>
    <property type="match status" value="1"/>
</dbReference>
<comment type="caution">
    <text evidence="9">The sequence shown here is derived from an EMBL/GenBank/DDBJ whole genome shotgun (WGS) entry which is preliminary data.</text>
</comment>
<keyword evidence="10" id="KW-1185">Reference proteome</keyword>
<evidence type="ECO:0000259" key="8">
    <source>
        <dbReference type="PROSITE" id="PS50878"/>
    </source>
</evidence>
<keyword evidence="3" id="KW-0548">Nucleotidyltransferase</keyword>
<evidence type="ECO:0000313" key="10">
    <source>
        <dbReference type="Proteomes" id="UP000265520"/>
    </source>
</evidence>
<evidence type="ECO:0000256" key="3">
    <source>
        <dbReference type="ARBA" id="ARBA00022695"/>
    </source>
</evidence>
<dbReference type="PANTHER" id="PTHR37984:SF5">
    <property type="entry name" value="PROTEIN NYNRIN-LIKE"/>
    <property type="match status" value="1"/>
</dbReference>
<dbReference type="InterPro" id="IPR050951">
    <property type="entry name" value="Retrovirus_Pol_polyprotein"/>
</dbReference>
<keyword evidence="6" id="KW-0378">Hydrolase</keyword>
<organism evidence="9 10">
    <name type="scientific">Trifolium medium</name>
    <dbReference type="NCBI Taxonomy" id="97028"/>
    <lineage>
        <taxon>Eukaryota</taxon>
        <taxon>Viridiplantae</taxon>
        <taxon>Streptophyta</taxon>
        <taxon>Embryophyta</taxon>
        <taxon>Tracheophyta</taxon>
        <taxon>Spermatophyta</taxon>
        <taxon>Magnoliopsida</taxon>
        <taxon>eudicotyledons</taxon>
        <taxon>Gunneridae</taxon>
        <taxon>Pentapetalae</taxon>
        <taxon>rosids</taxon>
        <taxon>fabids</taxon>
        <taxon>Fabales</taxon>
        <taxon>Fabaceae</taxon>
        <taxon>Papilionoideae</taxon>
        <taxon>50 kb inversion clade</taxon>
        <taxon>NPAAA clade</taxon>
        <taxon>Hologalegina</taxon>
        <taxon>IRL clade</taxon>
        <taxon>Trifolieae</taxon>
        <taxon>Trifolium</taxon>
    </lineage>
</organism>
<gene>
    <name evidence="9" type="ORF">A2U01_0004793</name>
</gene>
<dbReference type="EMBL" id="LXQA010006024">
    <property type="protein sequence ID" value="MCH83963.1"/>
    <property type="molecule type" value="Genomic_DNA"/>
</dbReference>
<dbReference type="Gene3D" id="1.10.340.70">
    <property type="match status" value="1"/>
</dbReference>
<dbReference type="CDD" id="cd01647">
    <property type="entry name" value="RT_LTR"/>
    <property type="match status" value="1"/>
</dbReference>
<dbReference type="Proteomes" id="UP000265520">
    <property type="component" value="Unassembled WGS sequence"/>
</dbReference>
<dbReference type="FunFam" id="3.10.10.10:FF:000007">
    <property type="entry name" value="Retrovirus-related Pol polyprotein from transposon 17.6-like Protein"/>
    <property type="match status" value="1"/>
</dbReference>
<keyword evidence="4" id="KW-0540">Nuclease</keyword>
<dbReference type="Gene3D" id="3.10.20.370">
    <property type="match status" value="1"/>
</dbReference>
<evidence type="ECO:0000256" key="2">
    <source>
        <dbReference type="ARBA" id="ARBA00022679"/>
    </source>
</evidence>
<name>A0A392MA00_9FABA</name>
<evidence type="ECO:0000256" key="6">
    <source>
        <dbReference type="ARBA" id="ARBA00022801"/>
    </source>
</evidence>
<dbReference type="InterPro" id="IPR041588">
    <property type="entry name" value="Integrase_H2C2"/>
</dbReference>
<dbReference type="InterPro" id="IPR043128">
    <property type="entry name" value="Rev_trsase/Diguanyl_cyclase"/>
</dbReference>
<dbReference type="PROSITE" id="PS50878">
    <property type="entry name" value="RT_POL"/>
    <property type="match status" value="1"/>
</dbReference>
<dbReference type="GO" id="GO:0006508">
    <property type="term" value="P:proteolysis"/>
    <property type="evidence" value="ECO:0007669"/>
    <property type="project" value="UniProtKB-KW"/>
</dbReference>
<dbReference type="SUPFAM" id="SSF56672">
    <property type="entry name" value="DNA/RNA polymerases"/>
    <property type="match status" value="1"/>
</dbReference>
<keyword evidence="7" id="KW-0695">RNA-directed DNA polymerase</keyword>
<dbReference type="Gene3D" id="3.30.70.270">
    <property type="match status" value="2"/>
</dbReference>
<protein>
    <submittedName>
        <fullName evidence="9">Transposon Tf2-1 polyprotein</fullName>
    </submittedName>
</protein>
<evidence type="ECO:0000256" key="5">
    <source>
        <dbReference type="ARBA" id="ARBA00022759"/>
    </source>
</evidence>
<proteinExistence type="predicted"/>
<dbReference type="InterPro" id="IPR043502">
    <property type="entry name" value="DNA/RNA_pol_sf"/>
</dbReference>
<evidence type="ECO:0000256" key="1">
    <source>
        <dbReference type="ARBA" id="ARBA00022670"/>
    </source>
</evidence>
<keyword evidence="5" id="KW-0255">Endonuclease</keyword>
<feature type="domain" description="Reverse transcriptase" evidence="8">
    <location>
        <begin position="9"/>
        <end position="188"/>
    </location>
</feature>
<dbReference type="InterPro" id="IPR000477">
    <property type="entry name" value="RT_dom"/>
</dbReference>
<dbReference type="Pfam" id="PF17917">
    <property type="entry name" value="RT_RNaseH"/>
    <property type="match status" value="1"/>
</dbReference>